<reference evidence="1 2" key="1">
    <citation type="journal article" date="2019" name="Emerg. Microbes Infect.">
        <title>Comprehensive subspecies identification of 175 nontuberculous mycobacteria species based on 7547 genomic profiles.</title>
        <authorList>
            <person name="Matsumoto Y."/>
            <person name="Kinjo T."/>
            <person name="Motooka D."/>
            <person name="Nabeya D."/>
            <person name="Jung N."/>
            <person name="Uechi K."/>
            <person name="Horii T."/>
            <person name="Iida T."/>
            <person name="Fujita J."/>
            <person name="Nakamura S."/>
        </authorList>
    </citation>
    <scope>NUCLEOTIDE SEQUENCE [LARGE SCALE GENOMIC DNA]</scope>
    <source>
        <strain evidence="1 2">JCM 15657</strain>
    </source>
</reference>
<dbReference type="Proteomes" id="UP000466396">
    <property type="component" value="Chromosome"/>
</dbReference>
<dbReference type="OrthoDB" id="9810247at2"/>
<dbReference type="RefSeq" id="WP_139822495.1">
    <property type="nucleotide sequence ID" value="NZ_AP022581.1"/>
</dbReference>
<dbReference type="KEGG" id="mlj:MLAC_22800"/>
<name>A0A7I7NK10_9MYCO</name>
<accession>A0A7I7NK10</accession>
<proteinExistence type="predicted"/>
<evidence type="ECO:0000313" key="2">
    <source>
        <dbReference type="Proteomes" id="UP000466396"/>
    </source>
</evidence>
<dbReference type="AlphaFoldDB" id="A0A7I7NK10"/>
<organism evidence="1 2">
    <name type="scientific">Mycobacterium lacus</name>
    <dbReference type="NCBI Taxonomy" id="169765"/>
    <lineage>
        <taxon>Bacteria</taxon>
        <taxon>Bacillati</taxon>
        <taxon>Actinomycetota</taxon>
        <taxon>Actinomycetes</taxon>
        <taxon>Mycobacteriales</taxon>
        <taxon>Mycobacteriaceae</taxon>
        <taxon>Mycobacterium</taxon>
    </lineage>
</organism>
<keyword evidence="2" id="KW-1185">Reference proteome</keyword>
<gene>
    <name evidence="1" type="ORF">MLAC_22800</name>
</gene>
<sequence>MTATVARRTIIVFEDMPAGRFGKLILRVHVELFARYHRYPFRPASIGNYRCALKWLDDNASCVARVPQPPEWFAAYPRVLFVYGVSDEHSTAKRRESP</sequence>
<evidence type="ECO:0000313" key="1">
    <source>
        <dbReference type="EMBL" id="BBX96986.1"/>
    </source>
</evidence>
<dbReference type="EMBL" id="AP022581">
    <property type="protein sequence ID" value="BBX96986.1"/>
    <property type="molecule type" value="Genomic_DNA"/>
</dbReference>
<protein>
    <submittedName>
        <fullName evidence="1">Uncharacterized protein</fullName>
    </submittedName>
</protein>